<reference evidence="7" key="1">
    <citation type="journal article" date="2019" name="Science">
        <title>Mutation of a bHLH transcription factor allowed almond domestication.</title>
        <authorList>
            <person name="Sanchez-Perez R."/>
            <person name="Pavan S."/>
            <person name="Mazzeo R."/>
            <person name="Moldovan C."/>
            <person name="Aiese Cigliano R."/>
            <person name="Del Cueto J."/>
            <person name="Ricciardi F."/>
            <person name="Lotti C."/>
            <person name="Ricciardi L."/>
            <person name="Dicenta F."/>
            <person name="Lopez-Marques R.L."/>
            <person name="Lindberg Moller B."/>
        </authorList>
    </citation>
    <scope>NUCLEOTIDE SEQUENCE</scope>
</reference>
<evidence type="ECO:0000256" key="1">
    <source>
        <dbReference type="ARBA" id="ARBA00022722"/>
    </source>
</evidence>
<gene>
    <name evidence="7" type="ORF">Prudu_010153</name>
</gene>
<name>A0A4Y1R7S8_PRUDU</name>
<sequence>MGYPKVVVKAIVDQRDESTSSPNPNGMEFDNLYLDMNGIIHPCFHPESDEDGVQPTSFEEVFINIFEYIDTLVNIVRPRKLLYMAIDGVAPRAKMNQQRARRFKSAKDKELADAEEEKLRRQFELQGKQVLPKKENEVSDSNIITPGTDFMYKLSNALRSYISLRLSNDSGWRDIKVILSDANVPGEGEHKIMSFIRQQRNFPSHDPNTRHCLYGLDVLYQEQQHANCQSVREMTPSSVKSGNRKASIVKKPYQNAIDLLMTIYKKEFKNLGGYMVDMLRVNDKKSGYIKLSRVEKFILLVGAYEDKIFKKRSELRERKLRRLCLNKDSLEEEIDAGSSATDSSSTCALPNGEEFEAPSLGMFENMHSQ</sequence>
<dbReference type="PANTHER" id="PTHR12341">
    <property type="entry name" value="5'-&gt;3' EXORIBONUCLEASE"/>
    <property type="match status" value="1"/>
</dbReference>
<dbReference type="Gene3D" id="3.40.50.12390">
    <property type="match status" value="2"/>
</dbReference>
<feature type="non-terminal residue" evidence="7">
    <location>
        <position position="369"/>
    </location>
</feature>
<evidence type="ECO:0000256" key="4">
    <source>
        <dbReference type="SAM" id="MobiDB-lite"/>
    </source>
</evidence>
<protein>
    <submittedName>
        <fullName evidence="7">5'-3' exoribonuclease 3</fullName>
    </submittedName>
</protein>
<keyword evidence="1" id="KW-0540">Nuclease</keyword>
<dbReference type="Pfam" id="PF17846">
    <property type="entry name" value="XRN_M"/>
    <property type="match status" value="1"/>
</dbReference>
<dbReference type="InterPro" id="IPR041412">
    <property type="entry name" value="Xrn1_helical"/>
</dbReference>
<dbReference type="CDD" id="cd18673">
    <property type="entry name" value="PIN_XRN1-2-like"/>
    <property type="match status" value="1"/>
</dbReference>
<dbReference type="InterPro" id="IPR027073">
    <property type="entry name" value="5_3_exoribonuclease"/>
</dbReference>
<proteinExistence type="predicted"/>
<dbReference type="GO" id="GO:0000956">
    <property type="term" value="P:nuclear-transcribed mRNA catabolic process"/>
    <property type="evidence" value="ECO:0007669"/>
    <property type="project" value="TreeGrafter"/>
</dbReference>
<dbReference type="GO" id="GO:0004534">
    <property type="term" value="F:5'-3' RNA exonuclease activity"/>
    <property type="evidence" value="ECO:0007669"/>
    <property type="project" value="TreeGrafter"/>
</dbReference>
<dbReference type="Pfam" id="PF03159">
    <property type="entry name" value="XRN_N"/>
    <property type="match status" value="1"/>
</dbReference>
<dbReference type="InterPro" id="IPR004859">
    <property type="entry name" value="Xrn1_N"/>
</dbReference>
<feature type="domain" description="Xrn1 helical" evidence="6">
    <location>
        <begin position="255"/>
        <end position="342"/>
    </location>
</feature>
<keyword evidence="2" id="KW-0378">Hydrolase</keyword>
<keyword evidence="3" id="KW-0269">Exonuclease</keyword>
<feature type="compositionally biased region" description="Low complexity" evidence="4">
    <location>
        <begin position="336"/>
        <end position="346"/>
    </location>
</feature>
<evidence type="ECO:0000313" key="7">
    <source>
        <dbReference type="EMBL" id="BBH00224.1"/>
    </source>
</evidence>
<feature type="domain" description="Xrn1 N-terminal" evidence="5">
    <location>
        <begin position="3"/>
        <end position="217"/>
    </location>
</feature>
<evidence type="ECO:0000259" key="6">
    <source>
        <dbReference type="Pfam" id="PF17846"/>
    </source>
</evidence>
<feature type="region of interest" description="Disordered" evidence="4">
    <location>
        <begin position="335"/>
        <end position="369"/>
    </location>
</feature>
<dbReference type="AlphaFoldDB" id="A0A4Y1R7S8"/>
<accession>A0A4Y1R7S8</accession>
<dbReference type="GO" id="GO:0003723">
    <property type="term" value="F:RNA binding"/>
    <property type="evidence" value="ECO:0007669"/>
    <property type="project" value="TreeGrafter"/>
</dbReference>
<dbReference type="GO" id="GO:0005634">
    <property type="term" value="C:nucleus"/>
    <property type="evidence" value="ECO:0007669"/>
    <property type="project" value="TreeGrafter"/>
</dbReference>
<evidence type="ECO:0000259" key="5">
    <source>
        <dbReference type="Pfam" id="PF03159"/>
    </source>
</evidence>
<dbReference type="EMBL" id="AP019299">
    <property type="protein sequence ID" value="BBH00224.1"/>
    <property type="molecule type" value="Genomic_DNA"/>
</dbReference>
<evidence type="ECO:0000256" key="2">
    <source>
        <dbReference type="ARBA" id="ARBA00022801"/>
    </source>
</evidence>
<evidence type="ECO:0000256" key="3">
    <source>
        <dbReference type="ARBA" id="ARBA00022839"/>
    </source>
</evidence>
<organism evidence="7">
    <name type="scientific">Prunus dulcis</name>
    <name type="common">Almond</name>
    <name type="synonym">Amygdalus dulcis</name>
    <dbReference type="NCBI Taxonomy" id="3755"/>
    <lineage>
        <taxon>Eukaryota</taxon>
        <taxon>Viridiplantae</taxon>
        <taxon>Streptophyta</taxon>
        <taxon>Embryophyta</taxon>
        <taxon>Tracheophyta</taxon>
        <taxon>Spermatophyta</taxon>
        <taxon>Magnoliopsida</taxon>
        <taxon>eudicotyledons</taxon>
        <taxon>Gunneridae</taxon>
        <taxon>Pentapetalae</taxon>
        <taxon>rosids</taxon>
        <taxon>fabids</taxon>
        <taxon>Rosales</taxon>
        <taxon>Rosaceae</taxon>
        <taxon>Amygdaloideae</taxon>
        <taxon>Amygdaleae</taxon>
        <taxon>Prunus</taxon>
    </lineage>
</organism>
<dbReference type="PANTHER" id="PTHR12341:SF62">
    <property type="entry name" value="5'-3' EXORIBONUCLEASE 3-LIKE"/>
    <property type="match status" value="1"/>
</dbReference>